<organism evidence="1 2">
    <name type="scientific">Streptococcus henryi</name>
    <dbReference type="NCBI Taxonomy" id="439219"/>
    <lineage>
        <taxon>Bacteria</taxon>
        <taxon>Bacillati</taxon>
        <taxon>Bacillota</taxon>
        <taxon>Bacilli</taxon>
        <taxon>Lactobacillales</taxon>
        <taxon>Streptococcaceae</taxon>
        <taxon>Streptococcus</taxon>
    </lineage>
</organism>
<dbReference type="AlphaFoldDB" id="A0A1G5ZZZ8"/>
<dbReference type="EMBL" id="FMXP01000002">
    <property type="protein sequence ID" value="SDB01769.1"/>
    <property type="molecule type" value="Genomic_DNA"/>
</dbReference>
<sequence length="103" mass="11703">MEIIDNLKLKKDFVGKFFYEQLGQAPRRVNGEAGNYQRHIVNNEKHGVFHIITPALSQTFQFDDELEIDGDCFFLEDTAWNGQDVAPAMNVLAKGFKRVGGNK</sequence>
<name>A0A1G5ZZZ8_9STRE</name>
<reference evidence="1 2" key="1">
    <citation type="submission" date="2016-10" db="EMBL/GenBank/DDBJ databases">
        <authorList>
            <person name="de Groot N.N."/>
        </authorList>
    </citation>
    <scope>NUCLEOTIDE SEQUENCE [LARGE SCALE GENOMIC DNA]</scope>
    <source>
        <strain evidence="1 2">A-4</strain>
    </source>
</reference>
<dbReference type="STRING" id="439219.SAMN02910293_00073"/>
<dbReference type="RefSeq" id="WP_012962332.1">
    <property type="nucleotide sequence ID" value="NZ_FMXP01000002.1"/>
</dbReference>
<proteinExistence type="predicted"/>
<evidence type="ECO:0000313" key="2">
    <source>
        <dbReference type="Proteomes" id="UP000182508"/>
    </source>
</evidence>
<keyword evidence="2" id="KW-1185">Reference proteome</keyword>
<evidence type="ECO:0000313" key="1">
    <source>
        <dbReference type="EMBL" id="SDB01769.1"/>
    </source>
</evidence>
<accession>A0A1G5ZZZ8</accession>
<dbReference type="Proteomes" id="UP000182508">
    <property type="component" value="Unassembled WGS sequence"/>
</dbReference>
<protein>
    <recommendedName>
        <fullName evidence="3">Cytoplasmic protein</fullName>
    </recommendedName>
</protein>
<evidence type="ECO:0008006" key="3">
    <source>
        <dbReference type="Google" id="ProtNLM"/>
    </source>
</evidence>
<gene>
    <name evidence="1" type="ORF">SAMN02910293_00073</name>
</gene>